<evidence type="ECO:0000256" key="2">
    <source>
        <dbReference type="ARBA" id="ARBA00011045"/>
    </source>
</evidence>
<evidence type="ECO:0000256" key="1">
    <source>
        <dbReference type="ARBA" id="ARBA00004496"/>
    </source>
</evidence>
<feature type="repeat" description="ARM" evidence="7">
    <location>
        <begin position="165"/>
        <end position="193"/>
    </location>
</feature>
<evidence type="ECO:0000256" key="6">
    <source>
        <dbReference type="ARBA" id="ARBA00024912"/>
    </source>
</evidence>
<dbReference type="EMBL" id="JAULSR010000001">
    <property type="protein sequence ID" value="KAK0636185.1"/>
    <property type="molecule type" value="Genomic_DNA"/>
</dbReference>
<dbReference type="Gene3D" id="1.25.10.10">
    <property type="entry name" value="Leucine-rich Repeat Variant"/>
    <property type="match status" value="1"/>
</dbReference>
<accession>A0AA40CFC4</accession>
<protein>
    <submittedName>
        <fullName evidence="9">Nucleotide exchange factor Fes1-domain-containing protein</fullName>
    </submittedName>
</protein>
<dbReference type="PROSITE" id="PS50176">
    <property type="entry name" value="ARM_REPEAT"/>
    <property type="match status" value="1"/>
</dbReference>
<comment type="subcellular location">
    <subcellularLocation>
        <location evidence="1">Cytoplasm</location>
    </subcellularLocation>
</comment>
<dbReference type="GO" id="GO:0000774">
    <property type="term" value="F:adenyl-nucleotide exchange factor activity"/>
    <property type="evidence" value="ECO:0007669"/>
    <property type="project" value="TreeGrafter"/>
</dbReference>
<dbReference type="GO" id="GO:0006417">
    <property type="term" value="P:regulation of translation"/>
    <property type="evidence" value="ECO:0007669"/>
    <property type="project" value="UniProtKB-KW"/>
</dbReference>
<dbReference type="InterPro" id="IPR050693">
    <property type="entry name" value="Hsp70_NEF-Inhibitors"/>
</dbReference>
<comment type="caution">
    <text evidence="9">The sequence shown here is derived from an EMBL/GenBank/DDBJ whole genome shotgun (WGS) entry which is preliminary data.</text>
</comment>
<evidence type="ECO:0000259" key="8">
    <source>
        <dbReference type="Pfam" id="PF08609"/>
    </source>
</evidence>
<evidence type="ECO:0000313" key="9">
    <source>
        <dbReference type="EMBL" id="KAK0636185.1"/>
    </source>
</evidence>
<keyword evidence="3" id="KW-0963">Cytoplasm</keyword>
<organism evidence="9 10">
    <name type="scientific">Bombardia bombarda</name>
    <dbReference type="NCBI Taxonomy" id="252184"/>
    <lineage>
        <taxon>Eukaryota</taxon>
        <taxon>Fungi</taxon>
        <taxon>Dikarya</taxon>
        <taxon>Ascomycota</taxon>
        <taxon>Pezizomycotina</taxon>
        <taxon>Sordariomycetes</taxon>
        <taxon>Sordariomycetidae</taxon>
        <taxon>Sordariales</taxon>
        <taxon>Lasiosphaeriaceae</taxon>
        <taxon>Bombardia</taxon>
    </lineage>
</organism>
<dbReference type="InterPro" id="IPR011989">
    <property type="entry name" value="ARM-like"/>
</dbReference>
<name>A0AA40CFC4_9PEZI</name>
<keyword evidence="5" id="KW-0810">Translation regulation</keyword>
<feature type="domain" description="Nucleotide exchange factor Fes1" evidence="8">
    <location>
        <begin position="5"/>
        <end position="119"/>
    </location>
</feature>
<evidence type="ECO:0000313" key="10">
    <source>
        <dbReference type="Proteomes" id="UP001174934"/>
    </source>
</evidence>
<evidence type="ECO:0000256" key="4">
    <source>
        <dbReference type="ARBA" id="ARBA00022737"/>
    </source>
</evidence>
<proteinExistence type="inferred from homology"/>
<keyword evidence="4" id="KW-0677">Repeat</keyword>
<dbReference type="Pfam" id="PF08609">
    <property type="entry name" value="Fes1"/>
    <property type="match status" value="1"/>
</dbReference>
<dbReference type="Proteomes" id="UP001174934">
    <property type="component" value="Unassembled WGS sequence"/>
</dbReference>
<evidence type="ECO:0000256" key="3">
    <source>
        <dbReference type="ARBA" id="ARBA00022490"/>
    </source>
</evidence>
<dbReference type="SUPFAM" id="SSF48371">
    <property type="entry name" value="ARM repeat"/>
    <property type="match status" value="1"/>
</dbReference>
<evidence type="ECO:0000256" key="5">
    <source>
        <dbReference type="ARBA" id="ARBA00022845"/>
    </source>
</evidence>
<dbReference type="PANTHER" id="PTHR19316">
    <property type="entry name" value="PROTEIN FOLDING REGULATOR"/>
    <property type="match status" value="1"/>
</dbReference>
<evidence type="ECO:0000256" key="7">
    <source>
        <dbReference type="PROSITE-ProRule" id="PRU00259"/>
    </source>
</evidence>
<gene>
    <name evidence="9" type="ORF">B0T17DRAFT_518368</name>
</gene>
<dbReference type="InterPro" id="IPR016024">
    <property type="entry name" value="ARM-type_fold"/>
</dbReference>
<reference evidence="9" key="1">
    <citation type="submission" date="2023-06" db="EMBL/GenBank/DDBJ databases">
        <title>Genome-scale phylogeny and comparative genomics of the fungal order Sordariales.</title>
        <authorList>
            <consortium name="Lawrence Berkeley National Laboratory"/>
            <person name="Hensen N."/>
            <person name="Bonometti L."/>
            <person name="Westerberg I."/>
            <person name="Brannstrom I.O."/>
            <person name="Guillou S."/>
            <person name="Cros-Aarteil S."/>
            <person name="Calhoun S."/>
            <person name="Haridas S."/>
            <person name="Kuo A."/>
            <person name="Mondo S."/>
            <person name="Pangilinan J."/>
            <person name="Riley R."/>
            <person name="LaButti K."/>
            <person name="Andreopoulos B."/>
            <person name="Lipzen A."/>
            <person name="Chen C."/>
            <person name="Yanf M."/>
            <person name="Daum C."/>
            <person name="Ng V."/>
            <person name="Clum A."/>
            <person name="Steindorff A."/>
            <person name="Ohm R."/>
            <person name="Martin F."/>
            <person name="Silar P."/>
            <person name="Natvig D."/>
            <person name="Lalanne C."/>
            <person name="Gautier V."/>
            <person name="Ament-velasquez S.L."/>
            <person name="Kruys A."/>
            <person name="Hutchinson M.I."/>
            <person name="Powell A.J."/>
            <person name="Barry K."/>
            <person name="Miller A.N."/>
            <person name="Grigoriev I.V."/>
            <person name="Debuchy R."/>
            <person name="Gladieux P."/>
            <person name="Thoren M.H."/>
            <person name="Johannesson H."/>
        </authorList>
    </citation>
    <scope>NUCLEOTIDE SEQUENCE</scope>
    <source>
        <strain evidence="9">SMH3391-2</strain>
    </source>
</reference>
<comment type="function">
    <text evidence="6">Functions as a nucleotide exchange factor (NEF) for Hsp70 chaperones which accelerates the release of ADP. Required for fully efficient Hsp70-mediated folding of proteins.</text>
</comment>
<dbReference type="InterPro" id="IPR000225">
    <property type="entry name" value="Armadillo"/>
</dbReference>
<dbReference type="InterPro" id="IPR013918">
    <property type="entry name" value="Nucleotide_exch_fac_Fes1"/>
</dbReference>
<dbReference type="GO" id="GO:0005783">
    <property type="term" value="C:endoplasmic reticulum"/>
    <property type="evidence" value="ECO:0007669"/>
    <property type="project" value="TreeGrafter"/>
</dbReference>
<sequence>MDKSLNSLLKWSIENTAPSTTPIAVKALDNTNDTATAAAAATTTTVTDNAPVTNLTPAPLDREALLAILGGGGPSDADLMKAALEVIHDTDPENTLDNKLIAFDNFEQLIESLDNANNLENLSLWTPLLSLLSHDESELRRYAAWCVGTAVQNNVRTQERLVAMGGIPPLVTLATREGEGEAVRRKAVYALSSAVRNYQPAMDLASEELAKQVEGRDVKQVDAGIWMRWMR</sequence>
<dbReference type="FunFam" id="1.25.10.10:FF:000434">
    <property type="entry name" value="Hsp70 nucleotide exchange factor fes1"/>
    <property type="match status" value="1"/>
</dbReference>
<dbReference type="PANTHER" id="PTHR19316:SF18">
    <property type="entry name" value="HSP70-BINDING PROTEIN 1"/>
    <property type="match status" value="1"/>
</dbReference>
<comment type="similarity">
    <text evidence="2">Belongs to the FES1 family.</text>
</comment>
<dbReference type="AlphaFoldDB" id="A0AA40CFC4"/>
<keyword evidence="10" id="KW-1185">Reference proteome</keyword>